<accession>A0A517ZH87</accession>
<dbReference type="AlphaFoldDB" id="A0A517ZH87"/>
<dbReference type="EMBL" id="CP036276">
    <property type="protein sequence ID" value="QDU41847.1"/>
    <property type="molecule type" value="Genomic_DNA"/>
</dbReference>
<proteinExistence type="predicted"/>
<dbReference type="KEGG" id="sdyn:Mal52_03010"/>
<organism evidence="3 4">
    <name type="scientific">Symmachiella dynata</name>
    <dbReference type="NCBI Taxonomy" id="2527995"/>
    <lineage>
        <taxon>Bacteria</taxon>
        <taxon>Pseudomonadati</taxon>
        <taxon>Planctomycetota</taxon>
        <taxon>Planctomycetia</taxon>
        <taxon>Planctomycetales</taxon>
        <taxon>Planctomycetaceae</taxon>
        <taxon>Symmachiella</taxon>
    </lineage>
</organism>
<dbReference type="InterPro" id="IPR000572">
    <property type="entry name" value="OxRdtase_Mopterin-bd_dom"/>
</dbReference>
<gene>
    <name evidence="3" type="ORF">Mal52_03010</name>
</gene>
<reference evidence="3 4" key="1">
    <citation type="submission" date="2019-02" db="EMBL/GenBank/DDBJ databases">
        <title>Deep-cultivation of Planctomycetes and their phenomic and genomic characterization uncovers novel biology.</title>
        <authorList>
            <person name="Wiegand S."/>
            <person name="Jogler M."/>
            <person name="Boedeker C."/>
            <person name="Pinto D."/>
            <person name="Vollmers J."/>
            <person name="Rivas-Marin E."/>
            <person name="Kohn T."/>
            <person name="Peeters S.H."/>
            <person name="Heuer A."/>
            <person name="Rast P."/>
            <person name="Oberbeckmann S."/>
            <person name="Bunk B."/>
            <person name="Jeske O."/>
            <person name="Meyerdierks A."/>
            <person name="Storesund J.E."/>
            <person name="Kallscheuer N."/>
            <person name="Luecker S."/>
            <person name="Lage O.M."/>
            <person name="Pohl T."/>
            <person name="Merkel B.J."/>
            <person name="Hornburger P."/>
            <person name="Mueller R.-W."/>
            <person name="Bruemmer F."/>
            <person name="Labrenz M."/>
            <person name="Spormann A.M."/>
            <person name="Op den Camp H."/>
            <person name="Overmann J."/>
            <person name="Amann R."/>
            <person name="Jetten M.S.M."/>
            <person name="Mascher T."/>
            <person name="Medema M.H."/>
            <person name="Devos D.P."/>
            <person name="Kaster A.-K."/>
            <person name="Ovreas L."/>
            <person name="Rohde M."/>
            <person name="Galperin M.Y."/>
            <person name="Jogler C."/>
        </authorList>
    </citation>
    <scope>NUCLEOTIDE SEQUENCE [LARGE SCALE GENOMIC DNA]</scope>
    <source>
        <strain evidence="3 4">Mal52</strain>
    </source>
</reference>
<dbReference type="Proteomes" id="UP000319383">
    <property type="component" value="Chromosome"/>
</dbReference>
<dbReference type="Pfam" id="PF00174">
    <property type="entry name" value="Oxidored_molyb"/>
    <property type="match status" value="1"/>
</dbReference>
<dbReference type="SUPFAM" id="SSF56524">
    <property type="entry name" value="Oxidoreductase molybdopterin-binding domain"/>
    <property type="match status" value="1"/>
</dbReference>
<name>A0A517ZH87_9PLAN</name>
<evidence type="ECO:0000256" key="1">
    <source>
        <dbReference type="SAM" id="MobiDB-lite"/>
    </source>
</evidence>
<keyword evidence="4" id="KW-1185">Reference proteome</keyword>
<evidence type="ECO:0000313" key="3">
    <source>
        <dbReference type="EMBL" id="QDU41847.1"/>
    </source>
</evidence>
<evidence type="ECO:0000313" key="4">
    <source>
        <dbReference type="Proteomes" id="UP000319383"/>
    </source>
</evidence>
<feature type="region of interest" description="Disordered" evidence="1">
    <location>
        <begin position="139"/>
        <end position="159"/>
    </location>
</feature>
<protein>
    <submittedName>
        <fullName evidence="3">Oxidoreductase molybdopterin binding domain protein</fullName>
    </submittedName>
</protein>
<dbReference type="InterPro" id="IPR036374">
    <property type="entry name" value="OxRdtase_Mopterin-bd_sf"/>
</dbReference>
<feature type="domain" description="Oxidoreductase molybdopterin-binding" evidence="2">
    <location>
        <begin position="6"/>
        <end position="136"/>
    </location>
</feature>
<dbReference type="RefSeq" id="WP_145373837.1">
    <property type="nucleotide sequence ID" value="NZ_CP036276.1"/>
</dbReference>
<evidence type="ECO:0000259" key="2">
    <source>
        <dbReference type="Pfam" id="PF00174"/>
    </source>
</evidence>
<dbReference type="Gene3D" id="3.90.420.10">
    <property type="entry name" value="Oxidoreductase, molybdopterin-binding domain"/>
    <property type="match status" value="1"/>
</dbReference>
<sequence>MSGALLKIDGEVSQALELSYADFEAFPEAAQVCDVSRFHPTRQGDGVTLQSILDRVQPAESATYLTLHASHDDFAASIPLAAVAAEGIVVYKNAGAPLPVEKGGPVRFLIRDPAACHTAELDDCANVKFVDRIELTAGRGRDTRPEDDEEHEQLHANES</sequence>